<sequence>MKVQVMFFASAREVAGVSNVELQLDEGTDTQILLRTLVSQYPTLNEILPTIVIALNEEYLEGTSSLKDGDCVALIPPISGG</sequence>
<dbReference type="NCBIfam" id="TIGR01682">
    <property type="entry name" value="moaD"/>
    <property type="match status" value="1"/>
</dbReference>
<dbReference type="InterPro" id="IPR003749">
    <property type="entry name" value="ThiS/MoaD-like"/>
</dbReference>
<dbReference type="AlphaFoldDB" id="A0AAE0KN90"/>
<name>A0AAE0KN90_9CHLO</name>
<reference evidence="4 5" key="1">
    <citation type="journal article" date="2015" name="Genome Biol. Evol.">
        <title>Comparative Genomics of a Bacterivorous Green Alga Reveals Evolutionary Causalities and Consequences of Phago-Mixotrophic Mode of Nutrition.</title>
        <authorList>
            <person name="Burns J.A."/>
            <person name="Paasch A."/>
            <person name="Narechania A."/>
            <person name="Kim E."/>
        </authorList>
    </citation>
    <scope>NUCLEOTIDE SEQUENCE [LARGE SCALE GENOMIC DNA]</scope>
    <source>
        <strain evidence="4 5">PLY_AMNH</strain>
    </source>
</reference>
<evidence type="ECO:0000256" key="2">
    <source>
        <dbReference type="ARBA" id="ARBA00022741"/>
    </source>
</evidence>
<evidence type="ECO:0000256" key="3">
    <source>
        <dbReference type="ARBA" id="ARBA00023150"/>
    </source>
</evidence>
<dbReference type="InterPro" id="IPR044672">
    <property type="entry name" value="MOCS2A"/>
</dbReference>
<dbReference type="GO" id="GO:1990133">
    <property type="term" value="C:molybdopterin adenylyltransferase complex"/>
    <property type="evidence" value="ECO:0007669"/>
    <property type="project" value="TreeGrafter"/>
</dbReference>
<dbReference type="GO" id="GO:0006777">
    <property type="term" value="P:Mo-molybdopterin cofactor biosynthetic process"/>
    <property type="evidence" value="ECO:0007669"/>
    <property type="project" value="UniProtKB-KW"/>
</dbReference>
<evidence type="ECO:0000256" key="1">
    <source>
        <dbReference type="ARBA" id="ARBA00005046"/>
    </source>
</evidence>
<evidence type="ECO:0000313" key="4">
    <source>
        <dbReference type="EMBL" id="KAK3254704.1"/>
    </source>
</evidence>
<dbReference type="PANTHER" id="PTHR33359">
    <property type="entry name" value="MOLYBDOPTERIN SYNTHASE SULFUR CARRIER SUBUNIT"/>
    <property type="match status" value="1"/>
</dbReference>
<protein>
    <submittedName>
        <fullName evidence="4">Molybdopterin synthase sulfur carrier subunit</fullName>
    </submittedName>
</protein>
<comment type="pathway">
    <text evidence="1">Cofactor biosynthesis; molybdopterin biosynthesis.</text>
</comment>
<dbReference type="SUPFAM" id="SSF54285">
    <property type="entry name" value="MoaD/ThiS"/>
    <property type="match status" value="1"/>
</dbReference>
<dbReference type="Proteomes" id="UP001190700">
    <property type="component" value="Unassembled WGS sequence"/>
</dbReference>
<dbReference type="InterPro" id="IPR010038">
    <property type="entry name" value="MoaD_arc-typ"/>
</dbReference>
<dbReference type="NCBIfam" id="TIGR01687">
    <property type="entry name" value="moaD_arch"/>
    <property type="match status" value="1"/>
</dbReference>
<proteinExistence type="predicted"/>
<dbReference type="PANTHER" id="PTHR33359:SF1">
    <property type="entry name" value="MOLYBDOPTERIN SYNTHASE SULFUR CARRIER SUBUNIT"/>
    <property type="match status" value="1"/>
</dbReference>
<keyword evidence="2" id="KW-0547">Nucleotide-binding</keyword>
<dbReference type="Pfam" id="PF02597">
    <property type="entry name" value="ThiS"/>
    <property type="match status" value="1"/>
</dbReference>
<keyword evidence="5" id="KW-1185">Reference proteome</keyword>
<gene>
    <name evidence="4" type="ORF">CYMTET_36091</name>
</gene>
<organism evidence="4 5">
    <name type="scientific">Cymbomonas tetramitiformis</name>
    <dbReference type="NCBI Taxonomy" id="36881"/>
    <lineage>
        <taxon>Eukaryota</taxon>
        <taxon>Viridiplantae</taxon>
        <taxon>Chlorophyta</taxon>
        <taxon>Pyramimonadophyceae</taxon>
        <taxon>Pyramimonadales</taxon>
        <taxon>Pyramimonadaceae</taxon>
        <taxon>Cymbomonas</taxon>
    </lineage>
</organism>
<dbReference type="Gene3D" id="3.10.20.30">
    <property type="match status" value="1"/>
</dbReference>
<evidence type="ECO:0000313" key="5">
    <source>
        <dbReference type="Proteomes" id="UP001190700"/>
    </source>
</evidence>
<comment type="caution">
    <text evidence="4">The sequence shown here is derived from an EMBL/GenBank/DDBJ whole genome shotgun (WGS) entry which is preliminary data.</text>
</comment>
<dbReference type="InterPro" id="IPR012675">
    <property type="entry name" value="Beta-grasp_dom_sf"/>
</dbReference>
<dbReference type="FunFam" id="3.10.20.30:FF:000010">
    <property type="entry name" value="Molybdopterin synthase sulfur carrier subunit"/>
    <property type="match status" value="1"/>
</dbReference>
<dbReference type="CDD" id="cd00754">
    <property type="entry name" value="Ubl_MoaD"/>
    <property type="match status" value="1"/>
</dbReference>
<keyword evidence="3" id="KW-0501">Molybdenum cofactor biosynthesis</keyword>
<dbReference type="EMBL" id="LGRX02023263">
    <property type="protein sequence ID" value="KAK3254704.1"/>
    <property type="molecule type" value="Genomic_DNA"/>
</dbReference>
<accession>A0AAE0KN90</accession>
<dbReference type="GO" id="GO:0000166">
    <property type="term" value="F:nucleotide binding"/>
    <property type="evidence" value="ECO:0007669"/>
    <property type="project" value="UniProtKB-KW"/>
</dbReference>
<dbReference type="InterPro" id="IPR016155">
    <property type="entry name" value="Mopterin_synth/thiamin_S_b"/>
</dbReference>